<sequence>MKRRGKAALCLGMAGVMAAGTMLSGCGKEEANGKVKIEVVQYKPEAVDVFEELEKKFNETHDNIELVIDSPNDAMTILKTRFIREDYPDIIGIGGDVNYSNFLDSDMLMDISDFDGLADVKEAYLQNDKELEYVPMDGTYALPYMANAAGVLYNRDMFEEHGWTIPTTWDEFTALCEKIEAEGIQPLYFGFKDSWTCLAPWNAIAVDLAPSDVCSEVNKGNTTFTDNYREVAEKEKALLTYAQDNPAAYGYNDACTAFAKGESAMFVIGSYAVPQIKSVNPDMNIDSFVFPASNNAEENVLNSGNDLQFSVMKNCKHKEEAYEVLRFFMEDENVQAYIDDQSAVPCKKGDFDLPSMLDGMKDYINEGKLVDYQDHHYPSEMSVDAMIQTYLLDDSDNATDKFLKKFDTEWVRYNRDLIQKVQDYEKENGSNN</sequence>
<reference evidence="5 6" key="1">
    <citation type="submission" date="2019-01" db="EMBL/GenBank/DDBJ databases">
        <title>Blautia sp. nov. KGMB01111 isolated human feces.</title>
        <authorList>
            <person name="Park J.-E."/>
            <person name="Kim J.-S."/>
            <person name="Park S.-H."/>
        </authorList>
    </citation>
    <scope>NUCLEOTIDE SEQUENCE [LARGE SCALE GENOMIC DNA]</scope>
    <source>
        <strain evidence="5 6">KGMB01111</strain>
    </source>
</reference>
<dbReference type="PROSITE" id="PS51257">
    <property type="entry name" value="PROKAR_LIPOPROTEIN"/>
    <property type="match status" value="1"/>
</dbReference>
<protein>
    <submittedName>
        <fullName evidence="5">Extracellular solute-binding protein</fullName>
    </submittedName>
</protein>
<dbReference type="Pfam" id="PF01547">
    <property type="entry name" value="SBP_bac_1"/>
    <property type="match status" value="1"/>
</dbReference>
<evidence type="ECO:0000256" key="1">
    <source>
        <dbReference type="ARBA" id="ARBA00008520"/>
    </source>
</evidence>
<name>A0A4Q1RIT0_9FIRM</name>
<dbReference type="AlphaFoldDB" id="A0A4Q1RIT0"/>
<feature type="chain" id="PRO_5039531740" evidence="4">
    <location>
        <begin position="19"/>
        <end position="432"/>
    </location>
</feature>
<evidence type="ECO:0000256" key="2">
    <source>
        <dbReference type="ARBA" id="ARBA00022448"/>
    </source>
</evidence>
<dbReference type="Gene3D" id="3.40.190.10">
    <property type="entry name" value="Periplasmic binding protein-like II"/>
    <property type="match status" value="2"/>
</dbReference>
<accession>A0A4Q1RIT0</accession>
<comment type="similarity">
    <text evidence="1">Belongs to the bacterial solute-binding protein 1 family.</text>
</comment>
<dbReference type="EMBL" id="SDKC01000001">
    <property type="protein sequence ID" value="RXS75650.1"/>
    <property type="molecule type" value="Genomic_DNA"/>
</dbReference>
<organism evidence="5 6">
    <name type="scientific">Blautia faecicola</name>
    <dbReference type="NCBI Taxonomy" id="2509240"/>
    <lineage>
        <taxon>Bacteria</taxon>
        <taxon>Bacillati</taxon>
        <taxon>Bacillota</taxon>
        <taxon>Clostridia</taxon>
        <taxon>Lachnospirales</taxon>
        <taxon>Lachnospiraceae</taxon>
        <taxon>Blautia</taxon>
    </lineage>
</organism>
<dbReference type="InterPro" id="IPR050490">
    <property type="entry name" value="Bact_solute-bd_prot1"/>
</dbReference>
<dbReference type="RefSeq" id="WP_129258045.1">
    <property type="nucleotide sequence ID" value="NZ_JBGKFY010000002.1"/>
</dbReference>
<evidence type="ECO:0000256" key="4">
    <source>
        <dbReference type="SAM" id="SignalP"/>
    </source>
</evidence>
<dbReference type="SUPFAM" id="SSF53850">
    <property type="entry name" value="Periplasmic binding protein-like II"/>
    <property type="match status" value="1"/>
</dbReference>
<gene>
    <name evidence="5" type="ORF">ETP43_10765</name>
</gene>
<feature type="signal peptide" evidence="4">
    <location>
        <begin position="1"/>
        <end position="18"/>
    </location>
</feature>
<dbReference type="PANTHER" id="PTHR43649">
    <property type="entry name" value="ARABINOSE-BINDING PROTEIN-RELATED"/>
    <property type="match status" value="1"/>
</dbReference>
<dbReference type="OrthoDB" id="9798191at2"/>
<dbReference type="InterPro" id="IPR006059">
    <property type="entry name" value="SBP"/>
</dbReference>
<dbReference type="PANTHER" id="PTHR43649:SF34">
    <property type="entry name" value="ABC TRANSPORTER PERIPLASMIC-BINDING PROTEIN YCJN-RELATED"/>
    <property type="match status" value="1"/>
</dbReference>
<keyword evidence="2" id="KW-0813">Transport</keyword>
<proteinExistence type="inferred from homology"/>
<dbReference type="Proteomes" id="UP000290106">
    <property type="component" value="Unassembled WGS sequence"/>
</dbReference>
<comment type="caution">
    <text evidence="5">The sequence shown here is derived from an EMBL/GenBank/DDBJ whole genome shotgun (WGS) entry which is preliminary data.</text>
</comment>
<evidence type="ECO:0000313" key="6">
    <source>
        <dbReference type="Proteomes" id="UP000290106"/>
    </source>
</evidence>
<evidence type="ECO:0000313" key="5">
    <source>
        <dbReference type="EMBL" id="RXS75650.1"/>
    </source>
</evidence>
<keyword evidence="3 4" id="KW-0732">Signal</keyword>
<evidence type="ECO:0000256" key="3">
    <source>
        <dbReference type="ARBA" id="ARBA00022729"/>
    </source>
</evidence>
<keyword evidence="6" id="KW-1185">Reference proteome</keyword>